<gene>
    <name evidence="1" type="ORF">SAMN05216219_1572</name>
</gene>
<dbReference type="AlphaFoldDB" id="A0A1I5AVX5"/>
<reference evidence="2" key="1">
    <citation type="submission" date="2016-10" db="EMBL/GenBank/DDBJ databases">
        <authorList>
            <person name="Varghese N."/>
            <person name="Submissions S."/>
        </authorList>
    </citation>
    <scope>NUCLEOTIDE SEQUENCE [LARGE SCALE GENOMIC DNA]</scope>
    <source>
        <strain evidence="2">CGMCC 1.11101</strain>
    </source>
</reference>
<dbReference type="RefSeq" id="WP_090710322.1">
    <property type="nucleotide sequence ID" value="NZ_FOVM01000004.1"/>
</dbReference>
<dbReference type="STRING" id="995034.SAMN05216219_1572"/>
<dbReference type="OrthoDB" id="9913272at2"/>
<proteinExistence type="predicted"/>
<dbReference type="EMBL" id="FOVM01000004">
    <property type="protein sequence ID" value="SFN66595.1"/>
    <property type="molecule type" value="Genomic_DNA"/>
</dbReference>
<name>A0A1I5AVX5_9MICO</name>
<protein>
    <submittedName>
        <fullName evidence="1">Uncharacterized protein</fullName>
    </submittedName>
</protein>
<evidence type="ECO:0000313" key="1">
    <source>
        <dbReference type="EMBL" id="SFN66595.1"/>
    </source>
</evidence>
<dbReference type="Proteomes" id="UP000198867">
    <property type="component" value="Unassembled WGS sequence"/>
</dbReference>
<accession>A0A1I5AVX5</accession>
<evidence type="ECO:0000313" key="2">
    <source>
        <dbReference type="Proteomes" id="UP000198867"/>
    </source>
</evidence>
<organism evidence="1 2">
    <name type="scientific">Mycetocola miduiensis</name>
    <dbReference type="NCBI Taxonomy" id="995034"/>
    <lineage>
        <taxon>Bacteria</taxon>
        <taxon>Bacillati</taxon>
        <taxon>Actinomycetota</taxon>
        <taxon>Actinomycetes</taxon>
        <taxon>Micrococcales</taxon>
        <taxon>Microbacteriaceae</taxon>
        <taxon>Mycetocola</taxon>
    </lineage>
</organism>
<sequence>MSRSTESQLGTARMLLAMFDAQIASFDEHMKSTEAVKRKAIKAKKFDPTLLERIEGVREGREKWAARVEQLEKETEAS</sequence>
<keyword evidence="2" id="KW-1185">Reference proteome</keyword>